<dbReference type="AlphaFoldDB" id="A0A060HCH3"/>
<name>A0A060HCH3_XYLFS</name>
<dbReference type="Pfam" id="PF11306">
    <property type="entry name" value="DUF3108"/>
    <property type="match status" value="1"/>
</dbReference>
<dbReference type="HOGENOM" id="CLU_078538_0_0_6"/>
<proteinExistence type="predicted"/>
<dbReference type="KEGG" id="xfs:D934_11960"/>
<evidence type="ECO:0008006" key="3">
    <source>
        <dbReference type="Google" id="ProtNLM"/>
    </source>
</evidence>
<organism evidence="1 2">
    <name type="scientific">Xylella fastidiosa subsp. sandyi Ann-1</name>
    <dbReference type="NCBI Taxonomy" id="155920"/>
    <lineage>
        <taxon>Bacteria</taxon>
        <taxon>Pseudomonadati</taxon>
        <taxon>Pseudomonadota</taxon>
        <taxon>Gammaproteobacteria</taxon>
        <taxon>Lysobacterales</taxon>
        <taxon>Lysobacteraceae</taxon>
        <taxon>Xylella</taxon>
    </lineage>
</organism>
<evidence type="ECO:0000313" key="2">
    <source>
        <dbReference type="Proteomes" id="UP000027215"/>
    </source>
</evidence>
<dbReference type="RefSeq" id="WP_020852582.1">
    <property type="nucleotide sequence ID" value="NZ_CP006696.1"/>
</dbReference>
<evidence type="ECO:0000313" key="1">
    <source>
        <dbReference type="EMBL" id="AIC10647.1"/>
    </source>
</evidence>
<accession>A0A060HCH3</accession>
<sequence>MTLPRILCTLAAIGLALISLPTLAMQPFKIEYQASYMGLQANSTMTLAMIDNNQWRYTLHIQNQLVNLTQSTIFNEKNSTLRPLSNDDVATLLVKKRKIQAKYDWDTLQATWSGDIKADRRGPVALKEGDMDGLLINLAIVRDVQAGKQLLNYRLVDGGKIKPMTYTVVGKEEITVSGKTQQATKVSRTDGDNEISAWIIPGLPIPARLVQKEKGHNILELMIKSLN</sequence>
<reference evidence="1 2" key="1">
    <citation type="submission" date="2013-08" db="EMBL/GenBank/DDBJ databases">
        <authorList>
            <person name="Stouthamer R."/>
            <person name="Nunney L."/>
        </authorList>
    </citation>
    <scope>NUCLEOTIDE SEQUENCE [LARGE SCALE GENOMIC DNA]</scope>
    <source>
        <strain evidence="2">ann-1</strain>
    </source>
</reference>
<dbReference type="PATRIC" id="fig|155920.8.peg.2809"/>
<gene>
    <name evidence="1" type="ORF">D934_11960</name>
</gene>
<dbReference type="InterPro" id="IPR021457">
    <property type="entry name" value="DUF3108"/>
</dbReference>
<dbReference type="EMBL" id="CP006696">
    <property type="protein sequence ID" value="AIC10647.1"/>
    <property type="molecule type" value="Genomic_DNA"/>
</dbReference>
<dbReference type="Proteomes" id="UP000027215">
    <property type="component" value="Chromosome"/>
</dbReference>
<protein>
    <recommendedName>
        <fullName evidence="3">DUF3108 domain-containing protein</fullName>
    </recommendedName>
</protein>